<evidence type="ECO:0000313" key="2">
    <source>
        <dbReference type="EMBL" id="SCV02751.1"/>
    </source>
</evidence>
<dbReference type="AlphaFoldDB" id="A0A1G4KE19"/>
<feature type="compositionally biased region" description="Polar residues" evidence="1">
    <location>
        <begin position="313"/>
        <end position="323"/>
    </location>
</feature>
<feature type="compositionally biased region" description="Polar residues" evidence="1">
    <location>
        <begin position="352"/>
        <end position="362"/>
    </location>
</feature>
<feature type="region of interest" description="Disordered" evidence="1">
    <location>
        <begin position="266"/>
        <end position="285"/>
    </location>
</feature>
<dbReference type="OrthoDB" id="5370852at2759"/>
<protein>
    <submittedName>
        <fullName evidence="2">LAME_0H04896g1_1</fullName>
    </submittedName>
</protein>
<dbReference type="GO" id="GO:0017056">
    <property type="term" value="F:structural constituent of nuclear pore"/>
    <property type="evidence" value="ECO:0007669"/>
    <property type="project" value="InterPro"/>
</dbReference>
<feature type="compositionally biased region" description="Basic and acidic residues" evidence="1">
    <location>
        <begin position="414"/>
        <end position="432"/>
    </location>
</feature>
<feature type="compositionally biased region" description="Polar residues" evidence="1">
    <location>
        <begin position="389"/>
        <end position="401"/>
    </location>
</feature>
<evidence type="ECO:0000256" key="1">
    <source>
        <dbReference type="SAM" id="MobiDB-lite"/>
    </source>
</evidence>
<dbReference type="GO" id="GO:0044615">
    <property type="term" value="C:nuclear pore nuclear basket"/>
    <property type="evidence" value="ECO:0007669"/>
    <property type="project" value="InterPro"/>
</dbReference>
<dbReference type="GO" id="GO:0016973">
    <property type="term" value="P:poly(A)+ mRNA export from nucleus"/>
    <property type="evidence" value="ECO:0007669"/>
    <property type="project" value="TreeGrafter"/>
</dbReference>
<feature type="compositionally biased region" description="Low complexity" evidence="1">
    <location>
        <begin position="189"/>
        <end position="203"/>
    </location>
</feature>
<feature type="compositionally biased region" description="Basic and acidic residues" evidence="1">
    <location>
        <begin position="448"/>
        <end position="460"/>
    </location>
</feature>
<dbReference type="InterPro" id="IPR034432">
    <property type="entry name" value="Nup60"/>
</dbReference>
<dbReference type="GO" id="GO:0034398">
    <property type="term" value="P:telomere tethering at nuclear periphery"/>
    <property type="evidence" value="ECO:0007669"/>
    <property type="project" value="TreeGrafter"/>
</dbReference>
<evidence type="ECO:0000313" key="3">
    <source>
        <dbReference type="Proteomes" id="UP000191144"/>
    </source>
</evidence>
<dbReference type="GO" id="GO:0006607">
    <property type="term" value="P:NLS-bearing protein import into nucleus"/>
    <property type="evidence" value="ECO:0007669"/>
    <property type="project" value="TreeGrafter"/>
</dbReference>
<feature type="compositionally biased region" description="Polar residues" evidence="1">
    <location>
        <begin position="464"/>
        <end position="476"/>
    </location>
</feature>
<dbReference type="PANTHER" id="PTHR28284:SF1">
    <property type="entry name" value="NUCLEOPORIN NUP60"/>
    <property type="match status" value="1"/>
</dbReference>
<keyword evidence="3" id="KW-1185">Reference proteome</keyword>
<proteinExistence type="predicted"/>
<feature type="compositionally biased region" description="Polar residues" evidence="1">
    <location>
        <begin position="271"/>
        <end position="285"/>
    </location>
</feature>
<dbReference type="GO" id="GO:0008298">
    <property type="term" value="P:intracellular mRNA localization"/>
    <property type="evidence" value="ECO:0007669"/>
    <property type="project" value="TreeGrafter"/>
</dbReference>
<feature type="region of interest" description="Disordered" evidence="1">
    <location>
        <begin position="290"/>
        <end position="509"/>
    </location>
</feature>
<feature type="compositionally biased region" description="Basic and acidic residues" evidence="1">
    <location>
        <begin position="363"/>
        <end position="374"/>
    </location>
</feature>
<dbReference type="EMBL" id="LT598480">
    <property type="protein sequence ID" value="SCV02751.1"/>
    <property type="molecule type" value="Genomic_DNA"/>
</dbReference>
<name>A0A1G4KE19_9SACH</name>
<feature type="compositionally biased region" description="Basic and acidic residues" evidence="1">
    <location>
        <begin position="325"/>
        <end position="335"/>
    </location>
</feature>
<gene>
    <name evidence="2" type="ORF">LAME_0H04896G</name>
</gene>
<sequence length="532" mass="58355">MQYTRESAFGKAPQAPYSRIFKTQNGKKRSFLSKVKSLFANNKSDAASSFNLVRAPEFLGARTPGGFYDQPSESLVAAKHRQVEKRQKEQEDVSRAESLDEANVSNSALASFFRQKGDEALSEVEYEGVLSLMKKSRNVSTELFPRSEFVSESSILQADASPVLKSDANPGETSLKTPQYYPKYDNSFTTANTSMKSTSSTNSRKSRVFDYSSLPSPYRSRSYRHGVVDFLVSNKKAKTNEDSVTVSENPAQEKLSNTASALLSLLDSGETKQQPSGLANPYSSRVSELKKFKKSVEPQLSAPDTPSKGVINPAQSIALSEIQNSEEKEGSKNEKVSVTQQFTKYKPEKASSLRTTVSAPKSSQDDLSRGHDAESSSSAVPKSMAFNFSYPQSSRTDSTSVEGPAPGAGPSLTSEREPRSGEEFKGAEKSDSRPAMSFSLASQPQPQHRAELQSSKKEFEPGSGKSSFTIQINRKANTLEKPEVCPPNTESRKPHKIPSEITFDFTPPPKSGFEQEFLNVELVNSLKSTFAF</sequence>
<organism evidence="2 3">
    <name type="scientific">Lachancea meyersii CBS 8951</name>
    <dbReference type="NCBI Taxonomy" id="1266667"/>
    <lineage>
        <taxon>Eukaryota</taxon>
        <taxon>Fungi</taxon>
        <taxon>Dikarya</taxon>
        <taxon>Ascomycota</taxon>
        <taxon>Saccharomycotina</taxon>
        <taxon>Saccharomycetes</taxon>
        <taxon>Saccharomycetales</taxon>
        <taxon>Saccharomycetaceae</taxon>
        <taxon>Lachancea</taxon>
    </lineage>
</organism>
<dbReference type="PANTHER" id="PTHR28284">
    <property type="entry name" value="NUCLEOPORIN NUP60"/>
    <property type="match status" value="1"/>
</dbReference>
<reference evidence="3" key="1">
    <citation type="submission" date="2016-03" db="EMBL/GenBank/DDBJ databases">
        <authorList>
            <person name="Devillers Hugo."/>
        </authorList>
    </citation>
    <scope>NUCLEOTIDE SEQUENCE [LARGE SCALE GENOMIC DNA]</scope>
</reference>
<feature type="region of interest" description="Disordered" evidence="1">
    <location>
        <begin position="188"/>
        <end position="209"/>
    </location>
</feature>
<accession>A0A1G4KE19</accession>
<dbReference type="GO" id="GO:0031990">
    <property type="term" value="P:mRNA export from nucleus in response to heat stress"/>
    <property type="evidence" value="ECO:0007669"/>
    <property type="project" value="TreeGrafter"/>
</dbReference>
<dbReference type="Proteomes" id="UP000191144">
    <property type="component" value="Chromosome H"/>
</dbReference>